<proteinExistence type="predicted"/>
<gene>
    <name evidence="1" type="ORF">IR213_15115</name>
</gene>
<dbReference type="Proteomes" id="UP000646211">
    <property type="component" value="Unassembled WGS sequence"/>
</dbReference>
<dbReference type="Gene3D" id="3.40.50.1110">
    <property type="entry name" value="SGNH hydrolase"/>
    <property type="match status" value="1"/>
</dbReference>
<dbReference type="EMBL" id="JADHEC010000050">
    <property type="protein sequence ID" value="MBF2709905.1"/>
    <property type="molecule type" value="Genomic_DNA"/>
</dbReference>
<dbReference type="InterPro" id="IPR036514">
    <property type="entry name" value="SGNH_hydro_sf"/>
</dbReference>
<keyword evidence="2" id="KW-1185">Reference proteome</keyword>
<name>A0A930XVQ5_9FLAO</name>
<reference evidence="1" key="1">
    <citation type="submission" date="2020-11" db="EMBL/GenBank/DDBJ databases">
        <title>Genome of Flavobacterium soyangense.</title>
        <authorList>
            <person name="Liu Q."/>
            <person name="Xin Y.-H."/>
        </authorList>
    </citation>
    <scope>NUCLEOTIDE SEQUENCE</scope>
    <source>
        <strain evidence="1">CGMCC 1.13493</strain>
    </source>
</reference>
<evidence type="ECO:0008006" key="3">
    <source>
        <dbReference type="Google" id="ProtNLM"/>
    </source>
</evidence>
<evidence type="ECO:0000313" key="2">
    <source>
        <dbReference type="Proteomes" id="UP000646211"/>
    </source>
</evidence>
<protein>
    <recommendedName>
        <fullName evidence="3">SGNH hydrolase-type esterase domain-containing protein</fullName>
    </recommendedName>
</protein>
<evidence type="ECO:0000313" key="1">
    <source>
        <dbReference type="EMBL" id="MBF2709905.1"/>
    </source>
</evidence>
<sequence>MTNCLFFGDSITYGVYDGILGGWVDNLKKYCHWRYCNDDSKEVSIFNMGIGGETTEGLIKRFDVEFVARKSPFDNLIFLCYHLIY</sequence>
<dbReference type="GO" id="GO:0016788">
    <property type="term" value="F:hydrolase activity, acting on ester bonds"/>
    <property type="evidence" value="ECO:0007669"/>
    <property type="project" value="UniProtKB-ARBA"/>
</dbReference>
<accession>A0A930XVQ5</accession>
<dbReference type="SUPFAM" id="SSF52266">
    <property type="entry name" value="SGNH hydrolase"/>
    <property type="match status" value="1"/>
</dbReference>
<dbReference type="RefSeq" id="WP_194313137.1">
    <property type="nucleotide sequence ID" value="NZ_JADHEC010000050.1"/>
</dbReference>
<organism evidence="1 2">
    <name type="scientific">Flavobacterium soyangense</name>
    <dbReference type="NCBI Taxonomy" id="2023265"/>
    <lineage>
        <taxon>Bacteria</taxon>
        <taxon>Pseudomonadati</taxon>
        <taxon>Bacteroidota</taxon>
        <taxon>Flavobacteriia</taxon>
        <taxon>Flavobacteriales</taxon>
        <taxon>Flavobacteriaceae</taxon>
        <taxon>Flavobacterium</taxon>
    </lineage>
</organism>
<dbReference type="AlphaFoldDB" id="A0A930XVQ5"/>
<comment type="caution">
    <text evidence="1">The sequence shown here is derived from an EMBL/GenBank/DDBJ whole genome shotgun (WGS) entry which is preliminary data.</text>
</comment>